<evidence type="ECO:0000313" key="2">
    <source>
        <dbReference type="Proteomes" id="UP001152320"/>
    </source>
</evidence>
<evidence type="ECO:0008006" key="3">
    <source>
        <dbReference type="Google" id="ProtNLM"/>
    </source>
</evidence>
<evidence type="ECO:0000313" key="1">
    <source>
        <dbReference type="EMBL" id="KAJ8048382.1"/>
    </source>
</evidence>
<name>A0A9Q1CN24_HOLLE</name>
<dbReference type="Proteomes" id="UP001152320">
    <property type="component" value="Chromosome 1"/>
</dbReference>
<dbReference type="OrthoDB" id="412981at2759"/>
<sequence>MHIVSNELFKVRTWFCANKLLLNVNKTASILFSTPNRLPVPPIRSIDFCGTEVPLCKSVKFLGVLIDRHLTWNDHIQAISKTISKSVGIIARLRHYLPCKILATLYNSPIHPHLSYCALLWGGTYCSRIYPLLVLQKRALRRIVNYHPSQTTRDLFAKLNILHVFDILRYQIGIFMYSWCNNTLPNIFRSLFHFRHETHTPLTRNMNSLSTPSFRLIYSQQTIRFTGPIVWNSLLLDIQRCHSLNLFKKSLKLFLMSKRS</sequence>
<gene>
    <name evidence="1" type="ORF">HOLleu_00671</name>
</gene>
<accession>A0A9Q1CN24</accession>
<keyword evidence="2" id="KW-1185">Reference proteome</keyword>
<organism evidence="1 2">
    <name type="scientific">Holothuria leucospilota</name>
    <name type="common">Black long sea cucumber</name>
    <name type="synonym">Mertensiothuria leucospilota</name>
    <dbReference type="NCBI Taxonomy" id="206669"/>
    <lineage>
        <taxon>Eukaryota</taxon>
        <taxon>Metazoa</taxon>
        <taxon>Echinodermata</taxon>
        <taxon>Eleutherozoa</taxon>
        <taxon>Echinozoa</taxon>
        <taxon>Holothuroidea</taxon>
        <taxon>Aspidochirotacea</taxon>
        <taxon>Aspidochirotida</taxon>
        <taxon>Holothuriidae</taxon>
        <taxon>Holothuria</taxon>
    </lineage>
</organism>
<proteinExistence type="predicted"/>
<reference evidence="1" key="1">
    <citation type="submission" date="2021-10" db="EMBL/GenBank/DDBJ databases">
        <title>Tropical sea cucumber genome reveals ecological adaptation and Cuvierian tubules defense mechanism.</title>
        <authorList>
            <person name="Chen T."/>
        </authorList>
    </citation>
    <scope>NUCLEOTIDE SEQUENCE</scope>
    <source>
        <strain evidence="1">Nanhai2018</strain>
        <tissue evidence="1">Muscle</tissue>
    </source>
</reference>
<protein>
    <recommendedName>
        <fullName evidence="3">RNA-directed DNA polymerase</fullName>
    </recommendedName>
</protein>
<dbReference type="EMBL" id="JAIZAY010000001">
    <property type="protein sequence ID" value="KAJ8048382.1"/>
    <property type="molecule type" value="Genomic_DNA"/>
</dbReference>
<comment type="caution">
    <text evidence="1">The sequence shown here is derived from an EMBL/GenBank/DDBJ whole genome shotgun (WGS) entry which is preliminary data.</text>
</comment>
<dbReference type="AlphaFoldDB" id="A0A9Q1CN24"/>
<dbReference type="PANTHER" id="PTHR33332">
    <property type="entry name" value="REVERSE TRANSCRIPTASE DOMAIN-CONTAINING PROTEIN"/>
    <property type="match status" value="1"/>
</dbReference>